<evidence type="ECO:0008006" key="3">
    <source>
        <dbReference type="Google" id="ProtNLM"/>
    </source>
</evidence>
<name>A0ABW2XQN7_9ACTN</name>
<dbReference type="EMBL" id="JBHTGP010000013">
    <property type="protein sequence ID" value="MFD0688060.1"/>
    <property type="molecule type" value="Genomic_DNA"/>
</dbReference>
<gene>
    <name evidence="1" type="ORF">ACFQZM_26440</name>
</gene>
<organism evidence="1 2">
    <name type="scientific">Actinomadura fibrosa</name>
    <dbReference type="NCBI Taxonomy" id="111802"/>
    <lineage>
        <taxon>Bacteria</taxon>
        <taxon>Bacillati</taxon>
        <taxon>Actinomycetota</taxon>
        <taxon>Actinomycetes</taxon>
        <taxon>Streptosporangiales</taxon>
        <taxon>Thermomonosporaceae</taxon>
        <taxon>Actinomadura</taxon>
    </lineage>
</organism>
<sequence>MLTWDPDAIELVEWIREWERLIYGGRVRGHVLHETVEAGYRPYEFERPLSGVEEVAELLTRFSGTDVTVAASPGLMWFGGAGGGERNGQYGIHVEPEEDAEPVVPWGGVFSSPVETAAWLDEIARTLLDVSLSVELWDLPYAAPVEIRLDGFGSNGFCAFEAWTGSRWLKVSSVPVGAFSLGVWPLLLPPVLQEPRVDSTGALHAWLGPLIGSLLGTPLAAPESDRPLHERLTCKVVKASRGQAALSIGSVETNWLRTADDLRPLFHPVIYRPFRPSGPRDLAGWLDAVAEAVHTGETIWSSNWSGHIDPFKTRGDSMRVAEDVFALGPPEECRVDTVDADRIVTVIPTPERSVTLAGWKGSREPGIRGA</sequence>
<evidence type="ECO:0000313" key="2">
    <source>
        <dbReference type="Proteomes" id="UP001597063"/>
    </source>
</evidence>
<protein>
    <recommendedName>
        <fullName evidence="3">DUF3396 domain-containing protein</fullName>
    </recommendedName>
</protein>
<proteinExistence type="predicted"/>
<reference evidence="2" key="1">
    <citation type="journal article" date="2019" name="Int. J. Syst. Evol. Microbiol.">
        <title>The Global Catalogue of Microorganisms (GCM) 10K type strain sequencing project: providing services to taxonomists for standard genome sequencing and annotation.</title>
        <authorList>
            <consortium name="The Broad Institute Genomics Platform"/>
            <consortium name="The Broad Institute Genome Sequencing Center for Infectious Disease"/>
            <person name="Wu L."/>
            <person name="Ma J."/>
        </authorList>
    </citation>
    <scope>NUCLEOTIDE SEQUENCE [LARGE SCALE GENOMIC DNA]</scope>
    <source>
        <strain evidence="2">JCM 9371</strain>
    </source>
</reference>
<keyword evidence="2" id="KW-1185">Reference proteome</keyword>
<evidence type="ECO:0000313" key="1">
    <source>
        <dbReference type="EMBL" id="MFD0688060.1"/>
    </source>
</evidence>
<dbReference type="Proteomes" id="UP001597063">
    <property type="component" value="Unassembled WGS sequence"/>
</dbReference>
<comment type="caution">
    <text evidence="1">The sequence shown here is derived from an EMBL/GenBank/DDBJ whole genome shotgun (WGS) entry which is preliminary data.</text>
</comment>
<accession>A0ABW2XQN7</accession>
<dbReference type="RefSeq" id="WP_131758171.1">
    <property type="nucleotide sequence ID" value="NZ_CAACUY010000045.1"/>
</dbReference>